<evidence type="ECO:0000313" key="4">
    <source>
        <dbReference type="Proteomes" id="UP001150062"/>
    </source>
</evidence>
<feature type="region of interest" description="Disordered" evidence="1">
    <location>
        <begin position="293"/>
        <end position="346"/>
    </location>
</feature>
<evidence type="ECO:0000313" key="3">
    <source>
        <dbReference type="EMBL" id="KAJ6244215.1"/>
    </source>
</evidence>
<reference evidence="3" key="1">
    <citation type="submission" date="2022-08" db="EMBL/GenBank/DDBJ databases">
        <title>Novel sulfate-reducing endosymbionts in the free-living metamonad Anaeramoeba.</title>
        <authorList>
            <person name="Jerlstrom-Hultqvist J."/>
            <person name="Cepicka I."/>
            <person name="Gallot-Lavallee L."/>
            <person name="Salas-Leiva D."/>
            <person name="Curtis B.A."/>
            <person name="Zahonova K."/>
            <person name="Pipaliya S."/>
            <person name="Dacks J."/>
            <person name="Roger A.J."/>
        </authorList>
    </citation>
    <scope>NUCLEOTIDE SEQUENCE</scope>
    <source>
        <strain evidence="3">Schooner1</strain>
    </source>
</reference>
<keyword evidence="2" id="KW-0472">Membrane</keyword>
<gene>
    <name evidence="3" type="ORF">M0813_21479</name>
</gene>
<feature type="transmembrane region" description="Helical" evidence="2">
    <location>
        <begin position="125"/>
        <end position="149"/>
    </location>
</feature>
<protein>
    <submittedName>
        <fullName evidence="3">Inner nuclear membrane protein heh2-related</fullName>
    </submittedName>
</protein>
<keyword evidence="2" id="KW-0812">Transmembrane</keyword>
<accession>A0ABQ8YHZ7</accession>
<feature type="transmembrane region" description="Helical" evidence="2">
    <location>
        <begin position="238"/>
        <end position="263"/>
    </location>
</feature>
<proteinExistence type="predicted"/>
<keyword evidence="4" id="KW-1185">Reference proteome</keyword>
<feature type="transmembrane region" description="Helical" evidence="2">
    <location>
        <begin position="361"/>
        <end position="380"/>
    </location>
</feature>
<dbReference type="EMBL" id="JAOAOG010000166">
    <property type="protein sequence ID" value="KAJ6244215.1"/>
    <property type="molecule type" value="Genomic_DNA"/>
</dbReference>
<feature type="transmembrane region" description="Helical" evidence="2">
    <location>
        <begin position="91"/>
        <end position="113"/>
    </location>
</feature>
<feature type="compositionally biased region" description="Basic and acidic residues" evidence="1">
    <location>
        <begin position="326"/>
        <end position="339"/>
    </location>
</feature>
<feature type="transmembrane region" description="Helical" evidence="2">
    <location>
        <begin position="155"/>
        <end position="177"/>
    </location>
</feature>
<feature type="transmembrane region" description="Helical" evidence="2">
    <location>
        <begin position="189"/>
        <end position="212"/>
    </location>
</feature>
<feature type="compositionally biased region" description="Low complexity" evidence="1">
    <location>
        <begin position="293"/>
        <end position="325"/>
    </location>
</feature>
<comment type="caution">
    <text evidence="3">The sequence shown here is derived from an EMBL/GenBank/DDBJ whole genome shotgun (WGS) entry which is preliminary data.</text>
</comment>
<sequence>MDEKSEVGKENEKDEEIEISHENTALIRPPDQRINQKKIKHFFLKLTLRSWLIQILSFILGFLILLIFASIQNSISRLSFTFFRLDTQTFINFLFFYCIFISIFSISFQWIKIEKKATISQYSGLIFLLSQTISSLLTLLIIGFLFIILKLVVTIIINIFLIAQCFMLISIIIWFETSLILKKARQIKLTYLCLFLKIMVIAIVLFFFFLIVDQLWWPMSFIVDPIMLLGLYTRNSDFIVPILFYVIIYPFIWCLIIQSIFILPEMVNWGILYQFNNLISTLRNIDSTIKLTSSSPSASSSSPCSSDLDLSIPSNSPLSSSSSSTEKSEPLLKITEEKKKKQKRKKINKPKTFTRIDSKNLILFIIIFALICLICLIFTWSQFPYTSKKGGLNQMTVTYLEGQEPYIALVPFRNQDYHFYEKILNQKNVKDIYKYERDKCELCLPENVDCIKIKPKNTNLTSDLQINHGNVSIYKTEQGETRSLQIDIEINKQDKIFGFYNLVICPSDNTFNITINFGNSVHNWKTDQMKKSGFDRNCVFLVNRECSFAGIQNISINIPKEKTVDIRYIAGGENSTNLYQLLQLLPNYFHPFGAWLWSDEIYVKYFNKM</sequence>
<dbReference type="Proteomes" id="UP001150062">
    <property type="component" value="Unassembled WGS sequence"/>
</dbReference>
<evidence type="ECO:0000256" key="2">
    <source>
        <dbReference type="SAM" id="Phobius"/>
    </source>
</evidence>
<organism evidence="3 4">
    <name type="scientific">Anaeramoeba flamelloides</name>
    <dbReference type="NCBI Taxonomy" id="1746091"/>
    <lineage>
        <taxon>Eukaryota</taxon>
        <taxon>Metamonada</taxon>
        <taxon>Anaeramoebidae</taxon>
        <taxon>Anaeramoeba</taxon>
    </lineage>
</organism>
<name>A0ABQ8YHZ7_9EUKA</name>
<evidence type="ECO:0000256" key="1">
    <source>
        <dbReference type="SAM" id="MobiDB-lite"/>
    </source>
</evidence>
<keyword evidence="2" id="KW-1133">Transmembrane helix</keyword>
<feature type="transmembrane region" description="Helical" evidence="2">
    <location>
        <begin position="51"/>
        <end position="71"/>
    </location>
</feature>